<feature type="region of interest" description="Disordered" evidence="1">
    <location>
        <begin position="1260"/>
        <end position="1283"/>
    </location>
</feature>
<feature type="compositionally biased region" description="Basic residues" evidence="1">
    <location>
        <begin position="1452"/>
        <end position="1468"/>
    </location>
</feature>
<dbReference type="Proteomes" id="UP001642483">
    <property type="component" value="Unassembled WGS sequence"/>
</dbReference>
<feature type="compositionally biased region" description="Acidic residues" evidence="1">
    <location>
        <begin position="988"/>
        <end position="999"/>
    </location>
</feature>
<feature type="compositionally biased region" description="Polar residues" evidence="1">
    <location>
        <begin position="1117"/>
        <end position="1132"/>
    </location>
</feature>
<dbReference type="PANTHER" id="PTHR35978:SF1">
    <property type="entry name" value="IQ DOMAIN-CONTAINING PROTEIN M"/>
    <property type="match status" value="1"/>
</dbReference>
<dbReference type="PANTHER" id="PTHR35978">
    <property type="entry name" value="IQ DOMAIN-CONTAINING PROTEIN M"/>
    <property type="match status" value="1"/>
</dbReference>
<dbReference type="InterPro" id="IPR000048">
    <property type="entry name" value="IQ_motif_EF-hand-BS"/>
</dbReference>
<feature type="region of interest" description="Disordered" evidence="1">
    <location>
        <begin position="897"/>
        <end position="1154"/>
    </location>
</feature>
<feature type="region of interest" description="Disordered" evidence="1">
    <location>
        <begin position="646"/>
        <end position="737"/>
    </location>
</feature>
<comment type="caution">
    <text evidence="2">The sequence shown here is derived from an EMBL/GenBank/DDBJ whole genome shotgun (WGS) entry which is preliminary data.</text>
</comment>
<evidence type="ECO:0000313" key="3">
    <source>
        <dbReference type="Proteomes" id="UP001642483"/>
    </source>
</evidence>
<feature type="region of interest" description="Disordered" evidence="1">
    <location>
        <begin position="451"/>
        <end position="486"/>
    </location>
</feature>
<dbReference type="EMBL" id="CAWYQH010000163">
    <property type="protein sequence ID" value="CAK8696980.1"/>
    <property type="molecule type" value="Genomic_DNA"/>
</dbReference>
<feature type="compositionally biased region" description="Polar residues" evidence="1">
    <location>
        <begin position="971"/>
        <end position="983"/>
    </location>
</feature>
<name>A0ABP0GZ12_CLALP</name>
<sequence>MIGPDKELKILKQSRLMQVTEFNKMVNSLHRFKEDLAVKALTGKKNIRSQQTPDRIFFSVLEKMLLEVSSSNDYASLQLAEQQLISLRKVYLWFESNKHVLMKSDGYFKSARKITEDIYEKKNKPRLRSQPRLKESKVRNPALKTIDVHLTKLQNAKDDLDSHVRTNEGSLFTRSPTQDLTSVDSITVHDTKEFYEEDLEFAREVYDHEYMGGNKIERINRPMTAPPKLKPYNKIKNANGKSGNGEESSVVMFDIDQIPAARPQSAISQVKHEFSWAKVSPTPLSLLIRQNAKAANVSETNEKKTILVKIPSEISDQAPVTNELNEPEEITDPARIAKLVMFKEFCLEHAAQQETFMRQFTNHKHATRQHFLEFPENKTEDVVRLTASNLYQQSITSNGNKQSGKPVKSEMRAFRGMSLVDFLDQDAEKLPETINNQDKTSVCHPRLVLAHSNNNTNEPRPTSSTAQTTVGFKVPHPPHKRPQRVIQPSRDPVTVSSVFDLAAGTGRRMNAASEQALSAPKHGWRYPMVPVTSETVTPVKGERSGVVLVLQEDNVVQHKVLIPLAPPSHKKTNPQEQASDYPSENPFEQLDPLLVPQPNETRPNSSIIPPETAISIPSRASSRPMSSPRYITEVRAIYRQYKSVADGFPEPMQSNHEPRPRSLRSAGASGGYSRPRTAASWGSYPAQSEMSRQPGAASHHSIGGLRHRSVAETMRVKSVKKREVRRNSGRSSASSYVAQLRERKRTGASLPAKARPGAKRGLENDIVVSMGEDLASQPQLSFVNIVSPMHVPGGLTASAYARPGGVYCGTTAAVAIATENPTGHLVDDATSDGHLSYENYRSEEVQYKDDESTADDDKWLSQWLSGGPLDGLQGASGTGGATTYADLVSRAAILDSSDERSYSEENPSTGRPALDVASPKEDFSLSPRSDPLLSYRTIDTEDTSKEVSNYANERDEGLSRSSVASDDKSDLSFQQSSAVSSRITKSDTEDDSFIYDDYGDSSQHTTEEEDPGRVEEEKEEEKFEDSQQAEEKNNQNVKSGDSNKRFPDEKDSIDDMLSESGETTSDKQSSIDSLTDMLNEKDNQKSEPATDSALPESEDNKTDGNYMEKEIEDSSIKGENTSTKQKQYSVVEQNEKAIDMTETPVDSKESSNLNLDDSITFYENRNDKASIHEEQEVEQRSLKQSTAELVLDEYVVESEGFGSQSTTSDSFSESEGELVSEKCSVRIVITSAKKVEQELKQKKSVQISNRYQMTSLKENVNVSSRTAPSHIVSPRGEKNSGVDFDQCETKRQHKVMEDNLEKTKSEENGCLQQHHLEDDSRFNPSTHMITREEVSAVTTMLRPQSGRPIPSEAEVRDPFVDMVASTRQRQVDRNVDVQTIFRGTVVGDPYKKFDPEQRRIREKEREAVVMMQRAYRNHLARTRSARKYTGLSKETQEWARTYKQMLDERKETRKRRLHNARHSVRSARRRDAQRMKNIGPHTDVYQIYHPSPILPHSELIQESAVELQRFVRGWLIRRKWQRVRQLAFNRDSTLTDVVTEYRNLLERTQRRHGRLQPSKELTYEELEDYLHQRAKFEIIFKKREFWQEMEASELTSFFADCGLFPAQDEISEAWETVSKSLDYASKRKKRHSVTGMTLDDVLEVAFHIYVPLGARMDEKKTRLSTWLTPICNGEEGLKIINADEMDSNVEVAELELVTRLVAQSRKERKDTVNTEPGS</sequence>
<dbReference type="SMART" id="SM00015">
    <property type="entry name" value="IQ"/>
    <property type="match status" value="2"/>
</dbReference>
<gene>
    <name evidence="2" type="ORF">CVLEPA_LOCUS30274</name>
</gene>
<feature type="compositionally biased region" description="Basic and acidic residues" evidence="1">
    <location>
        <begin position="1011"/>
        <end position="1033"/>
    </location>
</feature>
<feature type="compositionally biased region" description="Basic and acidic residues" evidence="1">
    <location>
        <begin position="1098"/>
        <end position="1116"/>
    </location>
</feature>
<organism evidence="2 3">
    <name type="scientific">Clavelina lepadiformis</name>
    <name type="common">Light-bulb sea squirt</name>
    <name type="synonym">Ascidia lepadiformis</name>
    <dbReference type="NCBI Taxonomy" id="159417"/>
    <lineage>
        <taxon>Eukaryota</taxon>
        <taxon>Metazoa</taxon>
        <taxon>Chordata</taxon>
        <taxon>Tunicata</taxon>
        <taxon>Ascidiacea</taxon>
        <taxon>Aplousobranchia</taxon>
        <taxon>Clavelinidae</taxon>
        <taxon>Clavelina</taxon>
    </lineage>
</organism>
<feature type="compositionally biased region" description="Polar residues" evidence="1">
    <location>
        <begin position="598"/>
        <end position="607"/>
    </location>
</feature>
<dbReference type="Pfam" id="PF00612">
    <property type="entry name" value="IQ"/>
    <property type="match status" value="2"/>
</dbReference>
<feature type="region of interest" description="Disordered" evidence="1">
    <location>
        <begin position="1450"/>
        <end position="1471"/>
    </location>
</feature>
<feature type="compositionally biased region" description="Polar residues" evidence="1">
    <location>
        <begin position="451"/>
        <end position="470"/>
    </location>
</feature>
<reference evidence="2 3" key="1">
    <citation type="submission" date="2024-02" db="EMBL/GenBank/DDBJ databases">
        <authorList>
            <person name="Daric V."/>
            <person name="Darras S."/>
        </authorList>
    </citation>
    <scope>NUCLEOTIDE SEQUENCE [LARGE SCALE GENOMIC DNA]</scope>
</reference>
<proteinExistence type="predicted"/>
<evidence type="ECO:0000256" key="1">
    <source>
        <dbReference type="SAM" id="MobiDB-lite"/>
    </source>
</evidence>
<feature type="compositionally biased region" description="Basic and acidic residues" evidence="1">
    <location>
        <begin position="1133"/>
        <end position="1149"/>
    </location>
</feature>
<feature type="compositionally biased region" description="Basic residues" evidence="1">
    <location>
        <begin position="717"/>
        <end position="728"/>
    </location>
</feature>
<feature type="compositionally biased region" description="Basic and acidic residues" evidence="1">
    <location>
        <begin position="1041"/>
        <end position="1050"/>
    </location>
</feature>
<keyword evidence="3" id="KW-1185">Reference proteome</keyword>
<feature type="region of interest" description="Disordered" evidence="1">
    <location>
        <begin position="564"/>
        <end position="627"/>
    </location>
</feature>
<evidence type="ECO:0000313" key="2">
    <source>
        <dbReference type="EMBL" id="CAK8696980.1"/>
    </source>
</evidence>
<protein>
    <submittedName>
        <fullName evidence="2">Uncharacterized protein</fullName>
    </submittedName>
</protein>
<feature type="compositionally biased region" description="Low complexity" evidence="1">
    <location>
        <begin position="613"/>
        <end position="627"/>
    </location>
</feature>
<feature type="region of interest" description="Disordered" evidence="1">
    <location>
        <begin position="221"/>
        <end position="245"/>
    </location>
</feature>
<accession>A0ABP0GZ12</accession>
<feature type="compositionally biased region" description="Polar residues" evidence="1">
    <location>
        <begin position="1060"/>
        <end position="1073"/>
    </location>
</feature>
<dbReference type="PROSITE" id="PS50096">
    <property type="entry name" value="IQ"/>
    <property type="match status" value="2"/>
</dbReference>